<dbReference type="EMBL" id="CM042038">
    <property type="protein sequence ID" value="KAI3733192.1"/>
    <property type="molecule type" value="Genomic_DNA"/>
</dbReference>
<reference evidence="2" key="1">
    <citation type="journal article" date="2022" name="Mol. Ecol. Resour.">
        <title>The genomes of chicory, endive, great burdock and yacon provide insights into Asteraceae palaeo-polyploidization history and plant inulin production.</title>
        <authorList>
            <person name="Fan W."/>
            <person name="Wang S."/>
            <person name="Wang H."/>
            <person name="Wang A."/>
            <person name="Jiang F."/>
            <person name="Liu H."/>
            <person name="Zhao H."/>
            <person name="Xu D."/>
            <person name="Zhang Y."/>
        </authorList>
    </citation>
    <scope>NUCLEOTIDE SEQUENCE [LARGE SCALE GENOMIC DNA]</scope>
    <source>
        <strain evidence="2">cv. Yunnan</strain>
    </source>
</reference>
<evidence type="ECO:0000313" key="2">
    <source>
        <dbReference type="Proteomes" id="UP001056120"/>
    </source>
</evidence>
<proteinExistence type="predicted"/>
<keyword evidence="2" id="KW-1185">Reference proteome</keyword>
<gene>
    <name evidence="1" type="ORF">L1987_64412</name>
</gene>
<evidence type="ECO:0000313" key="1">
    <source>
        <dbReference type="EMBL" id="KAI3733192.1"/>
    </source>
</evidence>
<comment type="caution">
    <text evidence="1">The sequence shown here is derived from an EMBL/GenBank/DDBJ whole genome shotgun (WGS) entry which is preliminary data.</text>
</comment>
<accession>A0ACB9CFZ0</accession>
<sequence>MVIVKDKNDDCEFDNEQLERDLQNDINNLCNDDLESKSVEKSDAQQIEEQDDEPIYDETPQTIPSIVNKDEKLDLRQCNKEKEKGKILGKMSFDLPSFKLISQLTPEGYKEAKTMQNETEEDKGEVDINKLIKENNILDAESEKTTAGSRIGVSNVLSPLTITVVEKVEDDMGKKQREEINRKLPKKFCSPYENVV</sequence>
<name>A0ACB9CFZ0_9ASTR</name>
<organism evidence="1 2">
    <name type="scientific">Smallanthus sonchifolius</name>
    <dbReference type="NCBI Taxonomy" id="185202"/>
    <lineage>
        <taxon>Eukaryota</taxon>
        <taxon>Viridiplantae</taxon>
        <taxon>Streptophyta</taxon>
        <taxon>Embryophyta</taxon>
        <taxon>Tracheophyta</taxon>
        <taxon>Spermatophyta</taxon>
        <taxon>Magnoliopsida</taxon>
        <taxon>eudicotyledons</taxon>
        <taxon>Gunneridae</taxon>
        <taxon>Pentapetalae</taxon>
        <taxon>asterids</taxon>
        <taxon>campanulids</taxon>
        <taxon>Asterales</taxon>
        <taxon>Asteraceae</taxon>
        <taxon>Asteroideae</taxon>
        <taxon>Heliantheae alliance</taxon>
        <taxon>Millerieae</taxon>
        <taxon>Smallanthus</taxon>
    </lineage>
</organism>
<dbReference type="Proteomes" id="UP001056120">
    <property type="component" value="Linkage Group LG21"/>
</dbReference>
<reference evidence="1 2" key="2">
    <citation type="journal article" date="2022" name="Mol. Ecol. Resour.">
        <title>The genomes of chicory, endive, great burdock and yacon provide insights into Asteraceae paleo-polyploidization history and plant inulin production.</title>
        <authorList>
            <person name="Fan W."/>
            <person name="Wang S."/>
            <person name="Wang H."/>
            <person name="Wang A."/>
            <person name="Jiang F."/>
            <person name="Liu H."/>
            <person name="Zhao H."/>
            <person name="Xu D."/>
            <person name="Zhang Y."/>
        </authorList>
    </citation>
    <scope>NUCLEOTIDE SEQUENCE [LARGE SCALE GENOMIC DNA]</scope>
    <source>
        <strain evidence="2">cv. Yunnan</strain>
        <tissue evidence="1">Leaves</tissue>
    </source>
</reference>
<protein>
    <submittedName>
        <fullName evidence="1">Uncharacterized protein</fullName>
    </submittedName>
</protein>